<dbReference type="Gene3D" id="3.40.50.150">
    <property type="entry name" value="Vaccinia Virus protein VP39"/>
    <property type="match status" value="1"/>
</dbReference>
<dbReference type="AlphaFoldDB" id="U2RUD2"/>
<dbReference type="GO" id="GO:0032259">
    <property type="term" value="P:methylation"/>
    <property type="evidence" value="ECO:0007669"/>
    <property type="project" value="UniProtKB-KW"/>
</dbReference>
<dbReference type="InterPro" id="IPR026669">
    <property type="entry name" value="Arsenite_MeTrfase-like"/>
</dbReference>
<keyword evidence="11" id="KW-1185">Reference proteome</keyword>
<dbReference type="eggNOG" id="COG2226">
    <property type="taxonomic scope" value="Bacteria"/>
</dbReference>
<reference evidence="10 11" key="1">
    <citation type="submission" date="2013-08" db="EMBL/GenBank/DDBJ databases">
        <authorList>
            <person name="Weinstock G."/>
            <person name="Sodergren E."/>
            <person name="Wylie T."/>
            <person name="Fulton L."/>
            <person name="Fulton R."/>
            <person name="Fronick C."/>
            <person name="O'Laughlin M."/>
            <person name="Godfrey J."/>
            <person name="Miner T."/>
            <person name="Herter B."/>
            <person name="Appelbaum E."/>
            <person name="Cordes M."/>
            <person name="Lek S."/>
            <person name="Wollam A."/>
            <person name="Pepin K.H."/>
            <person name="Palsikar V.B."/>
            <person name="Mitreva M."/>
            <person name="Wilson R.K."/>
        </authorList>
    </citation>
    <scope>NUCLEOTIDE SEQUENCE [LARGE SCALE GENOMIC DNA]</scope>
    <source>
        <strain evidence="10 11">ATCC 700627</strain>
    </source>
</reference>
<comment type="catalytic activity">
    <reaction evidence="8">
        <text>arsenic triglutathione + 3 [thioredoxin]-dithiol + 3 S-adenosyl-L-methionine = trimethylarsine + 3 [thioredoxin]-disulfide + 3 glutathione + 3 S-adenosyl-L-homocysteine + 3 H(+)</text>
        <dbReference type="Rhea" id="RHEA:69432"/>
        <dbReference type="Rhea" id="RHEA-COMP:10698"/>
        <dbReference type="Rhea" id="RHEA-COMP:10700"/>
        <dbReference type="ChEBI" id="CHEBI:15378"/>
        <dbReference type="ChEBI" id="CHEBI:27130"/>
        <dbReference type="ChEBI" id="CHEBI:29950"/>
        <dbReference type="ChEBI" id="CHEBI:50058"/>
        <dbReference type="ChEBI" id="CHEBI:57856"/>
        <dbReference type="ChEBI" id="CHEBI:57925"/>
        <dbReference type="ChEBI" id="CHEBI:59789"/>
        <dbReference type="ChEBI" id="CHEBI:183640"/>
        <dbReference type="EC" id="2.1.1.137"/>
    </reaction>
</comment>
<dbReference type="SUPFAM" id="SSF53335">
    <property type="entry name" value="S-adenosyl-L-methionine-dependent methyltransferases"/>
    <property type="match status" value="1"/>
</dbReference>
<dbReference type="GO" id="GO:0030791">
    <property type="term" value="F:arsenite methyltransferase activity"/>
    <property type="evidence" value="ECO:0007669"/>
    <property type="project" value="UniProtKB-EC"/>
</dbReference>
<keyword evidence="10" id="KW-0489">Methyltransferase</keyword>
<feature type="domain" description="Methyltransferase" evidence="9">
    <location>
        <begin position="68"/>
        <end position="192"/>
    </location>
</feature>
<dbReference type="InterPro" id="IPR025714">
    <property type="entry name" value="Methyltranfer_dom"/>
</dbReference>
<accession>U2RUD2</accession>
<evidence type="ECO:0000256" key="8">
    <source>
        <dbReference type="ARBA" id="ARBA00048428"/>
    </source>
</evidence>
<evidence type="ECO:0000313" key="11">
    <source>
        <dbReference type="Proteomes" id="UP000016637"/>
    </source>
</evidence>
<dbReference type="InterPro" id="IPR029063">
    <property type="entry name" value="SAM-dependent_MTases_sf"/>
</dbReference>
<comment type="similarity">
    <text evidence="3">Belongs to the methyltransferase superfamily. Arsenite methyltransferase family.</text>
</comment>
<comment type="caution">
    <text evidence="10">The sequence shown here is derived from an EMBL/GenBank/DDBJ whole genome shotgun (WGS) entry which is preliminary data.</text>
</comment>
<keyword evidence="2" id="KW-0949">S-adenosyl-L-methionine</keyword>
<dbReference type="PANTHER" id="PTHR43675:SF8">
    <property type="entry name" value="ARSENITE METHYLTRANSFERASE"/>
    <property type="match status" value="1"/>
</dbReference>
<evidence type="ECO:0000256" key="2">
    <source>
        <dbReference type="ARBA" id="ARBA00022691"/>
    </source>
</evidence>
<keyword evidence="1 10" id="KW-0808">Transferase</keyword>
<proteinExistence type="inferred from homology"/>
<evidence type="ECO:0000256" key="4">
    <source>
        <dbReference type="ARBA" id="ARBA00034521"/>
    </source>
</evidence>
<protein>
    <recommendedName>
        <fullName evidence="5">Arsenite methyltransferase</fullName>
        <ecNumber evidence="4">2.1.1.137</ecNumber>
    </recommendedName>
</protein>
<evidence type="ECO:0000256" key="7">
    <source>
        <dbReference type="ARBA" id="ARBA00047943"/>
    </source>
</evidence>
<dbReference type="Proteomes" id="UP000016637">
    <property type="component" value="Unassembled WGS sequence"/>
</dbReference>
<evidence type="ECO:0000256" key="3">
    <source>
        <dbReference type="ARBA" id="ARBA00034487"/>
    </source>
</evidence>
<evidence type="ECO:0000256" key="5">
    <source>
        <dbReference type="ARBA" id="ARBA00034545"/>
    </source>
</evidence>
<comment type="catalytic activity">
    <reaction evidence="6">
        <text>arsenic triglutathione + [thioredoxin]-dithiol + S-adenosyl-L-methionine + 2 H2O = methylarsonous acid + [thioredoxin]-disulfide + 3 glutathione + S-adenosyl-L-homocysteine + H(+)</text>
        <dbReference type="Rhea" id="RHEA:69460"/>
        <dbReference type="Rhea" id="RHEA-COMP:10698"/>
        <dbReference type="Rhea" id="RHEA-COMP:10700"/>
        <dbReference type="ChEBI" id="CHEBI:15377"/>
        <dbReference type="ChEBI" id="CHEBI:15378"/>
        <dbReference type="ChEBI" id="CHEBI:17826"/>
        <dbReference type="ChEBI" id="CHEBI:29950"/>
        <dbReference type="ChEBI" id="CHEBI:50058"/>
        <dbReference type="ChEBI" id="CHEBI:57856"/>
        <dbReference type="ChEBI" id="CHEBI:57925"/>
        <dbReference type="ChEBI" id="CHEBI:59789"/>
        <dbReference type="ChEBI" id="CHEBI:183640"/>
        <dbReference type="EC" id="2.1.1.137"/>
    </reaction>
</comment>
<dbReference type="EMBL" id="AWVP01000072">
    <property type="protein sequence ID" value="ERK57188.1"/>
    <property type="molecule type" value="Genomic_DNA"/>
</dbReference>
<dbReference type="EC" id="2.1.1.137" evidence="4"/>
<name>U2RUD2_9BACL</name>
<evidence type="ECO:0000256" key="1">
    <source>
        <dbReference type="ARBA" id="ARBA00022679"/>
    </source>
</evidence>
<dbReference type="PANTHER" id="PTHR43675">
    <property type="entry name" value="ARSENITE METHYLTRANSFERASE"/>
    <property type="match status" value="1"/>
</dbReference>
<dbReference type="Pfam" id="PF13847">
    <property type="entry name" value="Methyltransf_31"/>
    <property type="match status" value="1"/>
</dbReference>
<dbReference type="HOGENOM" id="CLU_052868_4_1_9"/>
<gene>
    <name evidence="10" type="ORF">HMPREF1983_01155</name>
</gene>
<comment type="catalytic activity">
    <reaction evidence="7">
        <text>arsenic triglutathione + 2 [thioredoxin]-dithiol + 2 S-adenosyl-L-methionine + H2O = dimethylarsinous acid + 2 [thioredoxin]-disulfide + 3 glutathione + 2 S-adenosyl-L-homocysteine + 2 H(+)</text>
        <dbReference type="Rhea" id="RHEA:69464"/>
        <dbReference type="Rhea" id="RHEA-COMP:10698"/>
        <dbReference type="Rhea" id="RHEA-COMP:10700"/>
        <dbReference type="ChEBI" id="CHEBI:15377"/>
        <dbReference type="ChEBI" id="CHEBI:15378"/>
        <dbReference type="ChEBI" id="CHEBI:23808"/>
        <dbReference type="ChEBI" id="CHEBI:29950"/>
        <dbReference type="ChEBI" id="CHEBI:50058"/>
        <dbReference type="ChEBI" id="CHEBI:57856"/>
        <dbReference type="ChEBI" id="CHEBI:57925"/>
        <dbReference type="ChEBI" id="CHEBI:59789"/>
        <dbReference type="ChEBI" id="CHEBI:183640"/>
        <dbReference type="EC" id="2.1.1.137"/>
    </reaction>
</comment>
<dbReference type="PATRIC" id="fig|1321820.3.peg.1119"/>
<organism evidence="10 11">
    <name type="scientific">Gemella bergeri ATCC 700627</name>
    <dbReference type="NCBI Taxonomy" id="1321820"/>
    <lineage>
        <taxon>Bacteria</taxon>
        <taxon>Bacillati</taxon>
        <taxon>Bacillota</taxon>
        <taxon>Bacilli</taxon>
        <taxon>Bacillales</taxon>
        <taxon>Gemellaceae</taxon>
        <taxon>Gemella</taxon>
    </lineage>
</organism>
<dbReference type="CDD" id="cd02440">
    <property type="entry name" value="AdoMet_MTases"/>
    <property type="match status" value="1"/>
</dbReference>
<evidence type="ECO:0000256" key="6">
    <source>
        <dbReference type="ARBA" id="ARBA00047941"/>
    </source>
</evidence>
<evidence type="ECO:0000313" key="10">
    <source>
        <dbReference type="EMBL" id="ERK57188.1"/>
    </source>
</evidence>
<dbReference type="RefSeq" id="WP_021752335.1">
    <property type="nucleotide sequence ID" value="NZ_KI271798.1"/>
</dbReference>
<evidence type="ECO:0000259" key="9">
    <source>
        <dbReference type="Pfam" id="PF13847"/>
    </source>
</evidence>
<sequence>MSEQKNLKIRLSVDSFYDNISKNKKKTKINPKDLSKSLGYDEKIINEFPDEINMGLSCGNPIQYLKLKEGQSLIDLGCGAGMDIFISRMKYPKAGTLYGLDRLDSMLEKAKSVRDKKGLKNIEFIKGELINIPLKDKMVDRVISNCVINLEPDKQKVYNEIYRILNDEGMFVISDILLKKDLPIEWKNSQKMHCT</sequence>